<protein>
    <recommendedName>
        <fullName evidence="5">DUF4283 domain-containing protein</fullName>
    </recommendedName>
</protein>
<evidence type="ECO:0000259" key="2">
    <source>
        <dbReference type="Pfam" id="PF14392"/>
    </source>
</evidence>
<dbReference type="PANTHER" id="PTHR31286:SF167">
    <property type="entry name" value="OS09G0268800 PROTEIN"/>
    <property type="match status" value="1"/>
</dbReference>
<dbReference type="OMA" id="WIMEEIS"/>
<feature type="domain" description="DUF4283" evidence="1">
    <location>
        <begin position="22"/>
        <end position="104"/>
    </location>
</feature>
<keyword evidence="4" id="KW-1185">Reference proteome</keyword>
<evidence type="ECO:0000259" key="1">
    <source>
        <dbReference type="Pfam" id="PF14111"/>
    </source>
</evidence>
<accession>A0A7N2LLH1</accession>
<dbReference type="Pfam" id="PF14111">
    <property type="entry name" value="DUF4283"/>
    <property type="match status" value="1"/>
</dbReference>
<reference evidence="3" key="2">
    <citation type="submission" date="2021-01" db="UniProtKB">
        <authorList>
            <consortium name="EnsemblPlants"/>
        </authorList>
    </citation>
    <scope>IDENTIFICATION</scope>
</reference>
<dbReference type="InParanoid" id="A0A7N2LLH1"/>
<dbReference type="Proteomes" id="UP000594261">
    <property type="component" value="Chromosome 4"/>
</dbReference>
<evidence type="ECO:0008006" key="5">
    <source>
        <dbReference type="Google" id="ProtNLM"/>
    </source>
</evidence>
<reference evidence="3 4" key="1">
    <citation type="journal article" date="2016" name="G3 (Bethesda)">
        <title>First Draft Assembly and Annotation of the Genome of a California Endemic Oak Quercus lobata Nee (Fagaceae).</title>
        <authorList>
            <person name="Sork V.L."/>
            <person name="Fitz-Gibbon S.T."/>
            <person name="Puiu D."/>
            <person name="Crepeau M."/>
            <person name="Gugger P.F."/>
            <person name="Sherman R."/>
            <person name="Stevens K."/>
            <person name="Langley C.H."/>
            <person name="Pellegrini M."/>
            <person name="Salzberg S.L."/>
        </authorList>
    </citation>
    <scope>NUCLEOTIDE SEQUENCE [LARGE SCALE GENOMIC DNA]</scope>
    <source>
        <strain evidence="3 4">cv. SW786</strain>
    </source>
</reference>
<dbReference type="AlphaFoldDB" id="A0A7N2LLH1"/>
<proteinExistence type="predicted"/>
<dbReference type="InterPro" id="IPR040256">
    <property type="entry name" value="At4g02000-like"/>
</dbReference>
<dbReference type="InterPro" id="IPR025558">
    <property type="entry name" value="DUF4283"/>
</dbReference>
<dbReference type="Pfam" id="PF14392">
    <property type="entry name" value="zf-CCHC_4"/>
    <property type="match status" value="1"/>
</dbReference>
<evidence type="ECO:0000313" key="3">
    <source>
        <dbReference type="EnsemblPlants" id="QL04p092364:mrna:CDS:1"/>
    </source>
</evidence>
<name>A0A7N2LLH1_QUELO</name>
<dbReference type="Gramene" id="QL04p092364:mrna">
    <property type="protein sequence ID" value="QL04p092364:mrna:CDS:1"/>
    <property type="gene ID" value="QL04p092364"/>
</dbReference>
<dbReference type="PANTHER" id="PTHR31286">
    <property type="entry name" value="GLYCINE-RICH CELL WALL STRUCTURAL PROTEIN 1.8-LIKE"/>
    <property type="match status" value="1"/>
</dbReference>
<dbReference type="EnsemblPlants" id="QL04p092364:mrna">
    <property type="protein sequence ID" value="QL04p092364:mrna:CDS:1"/>
    <property type="gene ID" value="QL04p092364"/>
</dbReference>
<sequence>MRLTAEEEETITISDEGRCVEIESCKLSLIGRFLTCKPFNKRAAKNTLKKAWGLENEVQIVEVGANLFQFKFNTEFDLERIFNGGPWSFDNQLLLLTKWRKGMKADNVRLNHASLWIQIWGAPFDMISTQVATEVGSRLGEVVEVERRRKHEESNHFMRVKVALPVSKPLRRGGFIAGSEGEQSWVTFRYERPPMLCHFYGILGHDLHHYASHFSATKNGRVVEYQYGDWLKATGGS</sequence>
<feature type="domain" description="Zinc knuckle CX2CX4HX4C" evidence="2">
    <location>
        <begin position="166"/>
        <end position="209"/>
    </location>
</feature>
<dbReference type="EMBL" id="LRBV02000004">
    <property type="status" value="NOT_ANNOTATED_CDS"/>
    <property type="molecule type" value="Genomic_DNA"/>
</dbReference>
<dbReference type="InterPro" id="IPR025836">
    <property type="entry name" value="Zn_knuckle_CX2CX4HX4C"/>
</dbReference>
<organism evidence="3 4">
    <name type="scientific">Quercus lobata</name>
    <name type="common">Valley oak</name>
    <dbReference type="NCBI Taxonomy" id="97700"/>
    <lineage>
        <taxon>Eukaryota</taxon>
        <taxon>Viridiplantae</taxon>
        <taxon>Streptophyta</taxon>
        <taxon>Embryophyta</taxon>
        <taxon>Tracheophyta</taxon>
        <taxon>Spermatophyta</taxon>
        <taxon>Magnoliopsida</taxon>
        <taxon>eudicotyledons</taxon>
        <taxon>Gunneridae</taxon>
        <taxon>Pentapetalae</taxon>
        <taxon>rosids</taxon>
        <taxon>fabids</taxon>
        <taxon>Fagales</taxon>
        <taxon>Fagaceae</taxon>
        <taxon>Quercus</taxon>
    </lineage>
</organism>
<evidence type="ECO:0000313" key="4">
    <source>
        <dbReference type="Proteomes" id="UP000594261"/>
    </source>
</evidence>